<feature type="compositionally biased region" description="Polar residues" evidence="1">
    <location>
        <begin position="616"/>
        <end position="625"/>
    </location>
</feature>
<feature type="region of interest" description="Disordered" evidence="1">
    <location>
        <begin position="263"/>
        <end position="287"/>
    </location>
</feature>
<dbReference type="Pfam" id="PF00855">
    <property type="entry name" value="PWWP"/>
    <property type="match status" value="1"/>
</dbReference>
<proteinExistence type="predicted"/>
<dbReference type="PANTHER" id="PTHR16112">
    <property type="entry name" value="METHYL-CPG BINDING PROTEIN, DROSOPHILA"/>
    <property type="match status" value="1"/>
</dbReference>
<evidence type="ECO:0000259" key="2">
    <source>
        <dbReference type="PROSITE" id="PS50812"/>
    </source>
</evidence>
<dbReference type="Proteomes" id="UP000594262">
    <property type="component" value="Unplaced"/>
</dbReference>
<evidence type="ECO:0000256" key="1">
    <source>
        <dbReference type="SAM" id="MobiDB-lite"/>
    </source>
</evidence>
<dbReference type="OrthoDB" id="641149at2759"/>
<dbReference type="GO" id="GO:0003682">
    <property type="term" value="F:chromatin binding"/>
    <property type="evidence" value="ECO:0007669"/>
    <property type="project" value="TreeGrafter"/>
</dbReference>
<dbReference type="InterPro" id="IPR016177">
    <property type="entry name" value="DNA-bd_dom_sf"/>
</dbReference>
<protein>
    <recommendedName>
        <fullName evidence="6">PWWP domain-containing protein</fullName>
    </recommendedName>
</protein>
<dbReference type="SUPFAM" id="SSF63748">
    <property type="entry name" value="Tudor/PWWP/MBT"/>
    <property type="match status" value="1"/>
</dbReference>
<dbReference type="GO" id="GO:0010369">
    <property type="term" value="C:chromocenter"/>
    <property type="evidence" value="ECO:0007669"/>
    <property type="project" value="TreeGrafter"/>
</dbReference>
<dbReference type="PANTHER" id="PTHR16112:SF16">
    <property type="entry name" value="SIX-BANDED, ISOFORM H"/>
    <property type="match status" value="1"/>
</dbReference>
<dbReference type="SMART" id="SM00391">
    <property type="entry name" value="MBD"/>
    <property type="match status" value="1"/>
</dbReference>
<dbReference type="AlphaFoldDB" id="A0A7M5V205"/>
<name>A0A7M5V205_9CNID</name>
<feature type="compositionally biased region" description="Polar residues" evidence="1">
    <location>
        <begin position="37"/>
        <end position="56"/>
    </location>
</feature>
<sequence length="726" mass="80074">MKHESLQYQVQKPYVPILPASPFKGKPGANLNAKPPINSQRNNINMTNAKNPSTRNIHGKKQSQDSTAIFVPRGWNRILEKELITYVSPNKSRLRSMEDLIDYLQREGTCKCGLECPFKPDQVFNFNPKVQSCFGFLPTGVDSNRETSCAVCKKFEELFPCTTKSKQTRGRKAGGKNKRAICSERNSSPEPKKILLTGASPLEAFQTKMDAMNAASSQFMLSFQQNKDKLLNTNNLLKNDQSEPNLGAQLSHAAEEIVKASAAMNKKPPKRRAKIDKVKKTTPSQTQNNHMVSTAKDLIIGQLHGLIDAKSIKTDSNFTNKSLSNMHNIPSSLIKGALLSSKTTNNFANVPFQVSQINSVPQLPSQMSSKISPSSIAVSTSEGRGQQQMLLLQLVNQSKPQSVSTKNFPLSSSPHSILISSTPTLQTLALQKSQQIISSPVNIATVNSVNSLPVQYVVNPPTGYTIKQQPIIRYVSQDVSTVSILSSASKPILKQSSPVPSNYVRIAPAVATPSQTTVVEISANPLEIEEENQKRQLHASMLQAITGKRMSSEKVYETIPAAQQFLSNIAKEEQAETLHSSHLQNKGFEAEEMELQCEESSSSLTTEETKDDSTSRNLTSSDVNTESNLSNQRIVWVHLPGFPNWPGKIISHLEASKPPLKNGQVYVSMFLTNQIHAVTIDNQLFHFDKDVVQLNWESKEKQGSDLGRAVQLAIEDVSWRSSVVGE</sequence>
<organism evidence="4 5">
    <name type="scientific">Clytia hemisphaerica</name>
    <dbReference type="NCBI Taxonomy" id="252671"/>
    <lineage>
        <taxon>Eukaryota</taxon>
        <taxon>Metazoa</taxon>
        <taxon>Cnidaria</taxon>
        <taxon>Hydrozoa</taxon>
        <taxon>Hydroidolina</taxon>
        <taxon>Leptothecata</taxon>
        <taxon>Obeliida</taxon>
        <taxon>Clytiidae</taxon>
        <taxon>Clytia</taxon>
    </lineage>
</organism>
<dbReference type="PROSITE" id="PS50812">
    <property type="entry name" value="PWWP"/>
    <property type="match status" value="1"/>
</dbReference>
<evidence type="ECO:0000313" key="5">
    <source>
        <dbReference type="Proteomes" id="UP000594262"/>
    </source>
</evidence>
<feature type="region of interest" description="Disordered" evidence="1">
    <location>
        <begin position="34"/>
        <end position="64"/>
    </location>
</feature>
<feature type="region of interest" description="Disordered" evidence="1">
    <location>
        <begin position="166"/>
        <end position="185"/>
    </location>
</feature>
<feature type="domain" description="PWWP" evidence="2">
    <location>
        <begin position="631"/>
        <end position="689"/>
    </location>
</feature>
<dbReference type="RefSeq" id="XP_066926004.1">
    <property type="nucleotide sequence ID" value="XM_067069903.1"/>
</dbReference>
<evidence type="ECO:0000259" key="3">
    <source>
        <dbReference type="PROSITE" id="PS50982"/>
    </source>
</evidence>
<dbReference type="Gene3D" id="2.30.30.140">
    <property type="match status" value="1"/>
</dbReference>
<evidence type="ECO:0000313" key="4">
    <source>
        <dbReference type="EnsemblMetazoa" id="CLYHEMP006154.1"/>
    </source>
</evidence>
<dbReference type="SUPFAM" id="SSF54171">
    <property type="entry name" value="DNA-binding domain"/>
    <property type="match status" value="1"/>
</dbReference>
<reference evidence="4" key="1">
    <citation type="submission" date="2021-01" db="UniProtKB">
        <authorList>
            <consortium name="EnsemblMetazoa"/>
        </authorList>
    </citation>
    <scope>IDENTIFICATION</scope>
</reference>
<feature type="region of interest" description="Disordered" evidence="1">
    <location>
        <begin position="592"/>
        <end position="625"/>
    </location>
</feature>
<dbReference type="GO" id="GO:0003677">
    <property type="term" value="F:DNA binding"/>
    <property type="evidence" value="ECO:0007669"/>
    <property type="project" value="InterPro"/>
</dbReference>
<dbReference type="GO" id="GO:0005634">
    <property type="term" value="C:nucleus"/>
    <property type="evidence" value="ECO:0007669"/>
    <property type="project" value="TreeGrafter"/>
</dbReference>
<accession>A0A7M5V205</accession>
<dbReference type="InterPro" id="IPR001739">
    <property type="entry name" value="Methyl_CpG_DNA-bd"/>
</dbReference>
<feature type="compositionally biased region" description="Basic residues" evidence="1">
    <location>
        <begin position="166"/>
        <end position="179"/>
    </location>
</feature>
<dbReference type="EnsemblMetazoa" id="CLYHEMT006154.1">
    <property type="protein sequence ID" value="CLYHEMP006154.1"/>
    <property type="gene ID" value="CLYHEMG006154"/>
</dbReference>
<dbReference type="InterPro" id="IPR000313">
    <property type="entry name" value="PWWP_dom"/>
</dbReference>
<dbReference type="PROSITE" id="PS50982">
    <property type="entry name" value="MBD"/>
    <property type="match status" value="1"/>
</dbReference>
<dbReference type="GeneID" id="136813386"/>
<feature type="domain" description="MBD" evidence="3">
    <location>
        <begin position="61"/>
        <end position="131"/>
    </location>
</feature>
<evidence type="ECO:0008006" key="6">
    <source>
        <dbReference type="Google" id="ProtNLM"/>
    </source>
</evidence>
<keyword evidence="5" id="KW-1185">Reference proteome</keyword>